<comment type="caution">
    <text evidence="1">The sequence shown here is derived from an EMBL/GenBank/DDBJ whole genome shotgun (WGS) entry which is preliminary data.</text>
</comment>
<name>A0ABT2KQ92_9RHOB</name>
<sequence>GDLARYCDPGAPESLRAALAATLADPGAAARADALRAHVARHMSWEGYARATAEAYQRALQSPPKAPPA</sequence>
<accession>A0ABT2KQ92</accession>
<feature type="non-terminal residue" evidence="1">
    <location>
        <position position="1"/>
    </location>
</feature>
<evidence type="ECO:0000313" key="2">
    <source>
        <dbReference type="Proteomes" id="UP000217448"/>
    </source>
</evidence>
<dbReference type="Proteomes" id="UP000217448">
    <property type="component" value="Unassembled WGS sequence"/>
</dbReference>
<evidence type="ECO:0000313" key="1">
    <source>
        <dbReference type="EMBL" id="MCT4372248.1"/>
    </source>
</evidence>
<organism evidence="1 2">
    <name type="scientific">Alloyangia mangrovi</name>
    <dbReference type="NCBI Taxonomy" id="1779329"/>
    <lineage>
        <taxon>Bacteria</taxon>
        <taxon>Pseudomonadati</taxon>
        <taxon>Pseudomonadota</taxon>
        <taxon>Alphaproteobacteria</taxon>
        <taxon>Rhodobacterales</taxon>
        <taxon>Roseobacteraceae</taxon>
        <taxon>Alloyangia</taxon>
    </lineage>
</organism>
<reference evidence="2" key="1">
    <citation type="submission" date="2023-07" db="EMBL/GenBank/DDBJ databases">
        <title>Yangia mangrovi SAOS 153D genome.</title>
        <authorList>
            <person name="Verma A."/>
            <person name="Pal Y."/>
            <person name="Sundharam S."/>
            <person name="Bisht B."/>
            <person name="Srinivasan K."/>
        </authorList>
    </citation>
    <scope>NUCLEOTIDE SEQUENCE [LARGE SCALE GENOMIC DNA]</scope>
    <source>
        <strain evidence="2">SAOS 153D</strain>
    </source>
</reference>
<keyword evidence="2" id="KW-1185">Reference proteome</keyword>
<dbReference type="RefSeq" id="WP_260349861.1">
    <property type="nucleotide sequence ID" value="NZ_NTHN02000041.1"/>
</dbReference>
<gene>
    <name evidence="1" type="ORF">CLG85_018770</name>
</gene>
<dbReference type="EMBL" id="NTHN02000041">
    <property type="protein sequence ID" value="MCT4372248.1"/>
    <property type="molecule type" value="Genomic_DNA"/>
</dbReference>
<dbReference type="SUPFAM" id="SSF53756">
    <property type="entry name" value="UDP-Glycosyltransferase/glycogen phosphorylase"/>
    <property type="match status" value="1"/>
</dbReference>
<protein>
    <submittedName>
        <fullName evidence="1">Uncharacterized protein</fullName>
    </submittedName>
</protein>
<proteinExistence type="predicted"/>